<dbReference type="PANTHER" id="PTHR44329">
    <property type="entry name" value="SERINE/THREONINE-PROTEIN KINASE TNNI3K-RELATED"/>
    <property type="match status" value="1"/>
</dbReference>
<dbReference type="AlphaFoldDB" id="A0A286U6G6"/>
<name>A0A286U6G6_9AGAM</name>
<reference evidence="3 4" key="1">
    <citation type="journal article" date="2017" name="Mol. Ecol.">
        <title>Comparative and population genomic landscape of Phellinus noxius: A hypervariable fungus causing root rot in trees.</title>
        <authorList>
            <person name="Chung C.L."/>
            <person name="Lee T.J."/>
            <person name="Akiba M."/>
            <person name="Lee H.H."/>
            <person name="Kuo T.H."/>
            <person name="Liu D."/>
            <person name="Ke H.M."/>
            <person name="Yokoi T."/>
            <person name="Roa M.B."/>
            <person name="Lu M.J."/>
            <person name="Chang Y.Y."/>
            <person name="Ann P.J."/>
            <person name="Tsai J.N."/>
            <person name="Chen C.Y."/>
            <person name="Tzean S.S."/>
            <person name="Ota Y."/>
            <person name="Hattori T."/>
            <person name="Sahashi N."/>
            <person name="Liou R.F."/>
            <person name="Kikuchi T."/>
            <person name="Tsai I.J."/>
        </authorList>
    </citation>
    <scope>NUCLEOTIDE SEQUENCE [LARGE SCALE GENOMIC DNA]</scope>
    <source>
        <strain evidence="3 4">FFPRI411160</strain>
    </source>
</reference>
<feature type="compositionally biased region" description="Polar residues" evidence="1">
    <location>
        <begin position="423"/>
        <end position="434"/>
    </location>
</feature>
<feature type="domain" description="Protein kinase" evidence="2">
    <location>
        <begin position="189"/>
        <end position="520"/>
    </location>
</feature>
<proteinExistence type="predicted"/>
<dbReference type="SUPFAM" id="SSF56112">
    <property type="entry name" value="Protein kinase-like (PK-like)"/>
    <property type="match status" value="1"/>
</dbReference>
<organism evidence="3 4">
    <name type="scientific">Pyrrhoderma noxium</name>
    <dbReference type="NCBI Taxonomy" id="2282107"/>
    <lineage>
        <taxon>Eukaryota</taxon>
        <taxon>Fungi</taxon>
        <taxon>Dikarya</taxon>
        <taxon>Basidiomycota</taxon>
        <taxon>Agaricomycotina</taxon>
        <taxon>Agaricomycetes</taxon>
        <taxon>Hymenochaetales</taxon>
        <taxon>Hymenochaetaceae</taxon>
        <taxon>Pyrrhoderma</taxon>
    </lineage>
</organism>
<evidence type="ECO:0000313" key="3">
    <source>
        <dbReference type="EMBL" id="PAV15144.1"/>
    </source>
</evidence>
<dbReference type="SMART" id="SM00220">
    <property type="entry name" value="S_TKc"/>
    <property type="match status" value="1"/>
</dbReference>
<dbReference type="EMBL" id="NBII01000010">
    <property type="protein sequence ID" value="PAV15144.1"/>
    <property type="molecule type" value="Genomic_DNA"/>
</dbReference>
<dbReference type="STRING" id="2282107.A0A286U6G6"/>
<dbReference type="OrthoDB" id="3257280at2759"/>
<feature type="region of interest" description="Disordered" evidence="1">
    <location>
        <begin position="422"/>
        <end position="442"/>
    </location>
</feature>
<dbReference type="PROSITE" id="PS50011">
    <property type="entry name" value="PROTEIN_KINASE_DOM"/>
    <property type="match status" value="1"/>
</dbReference>
<dbReference type="Pfam" id="PF00069">
    <property type="entry name" value="Pkinase"/>
    <property type="match status" value="1"/>
</dbReference>
<dbReference type="GO" id="GO:0005524">
    <property type="term" value="F:ATP binding"/>
    <property type="evidence" value="ECO:0007669"/>
    <property type="project" value="InterPro"/>
</dbReference>
<sequence length="528" mass="58633">MNIAHSMGSISNIGADAYLTSHGTEAASLSTLPYPYSWILYLPPYRVQRHLFMSDAVLQRLVSNSEPWSTWTSEMPVLVPLCLKYVKEGQEEKAFFHYGGDPRKYDDAVHVRVAYQRNTVVPDCLENSLLDMTNKSRASNINTSKLDRIVEEVQDFVRSLKADVFQVCCSPSLDANAGESVSEGTNPGVGSNTGAGAGAVGILMRTNESGKLEFEVYRDEEKLRELIKYPEIPSTLSSIPTVNIKDLVRLHNIVFDVDLVTWNEEQYAFKRTTDPSGTLVELSALYYLRNCSAINPPIALIINDSTPPKIRGFLTRYMPGGDLGDWLDRRLDMEKAGSKISIPWSTKLNWLISIARVLVAMHSAKIYNGDLKPDNVLLDGRGGVRMVDFGPAGPTEGWGAPEYFDAWYGYFAKVRRLGRGDGVNNNGESGSQEAGSEDVAPPPTAGFDFEGTLTPAMDIYGFGGLMWAIGEERNSGLDVRVWRSSPLWYREIAESCLAFNPERRPSATGLLFRLLARRLLLMVSSERQ</sequence>
<keyword evidence="3" id="KW-0418">Kinase</keyword>
<gene>
    <name evidence="3" type="ORF">PNOK_0890500</name>
</gene>
<protein>
    <submittedName>
        <fullName evidence="3">TKL kinase</fullName>
    </submittedName>
</protein>
<evidence type="ECO:0000259" key="2">
    <source>
        <dbReference type="PROSITE" id="PS50011"/>
    </source>
</evidence>
<accession>A0A286U6G6</accession>
<evidence type="ECO:0000313" key="4">
    <source>
        <dbReference type="Proteomes" id="UP000217199"/>
    </source>
</evidence>
<comment type="caution">
    <text evidence="3">The sequence shown here is derived from an EMBL/GenBank/DDBJ whole genome shotgun (WGS) entry which is preliminary data.</text>
</comment>
<dbReference type="InterPro" id="IPR051681">
    <property type="entry name" value="Ser/Thr_Kinases-Pseudokinases"/>
</dbReference>
<evidence type="ECO:0000256" key="1">
    <source>
        <dbReference type="SAM" id="MobiDB-lite"/>
    </source>
</evidence>
<dbReference type="InterPro" id="IPR000719">
    <property type="entry name" value="Prot_kinase_dom"/>
</dbReference>
<dbReference type="InterPro" id="IPR011009">
    <property type="entry name" value="Kinase-like_dom_sf"/>
</dbReference>
<dbReference type="InParanoid" id="A0A286U6G6"/>
<keyword evidence="4" id="KW-1185">Reference proteome</keyword>
<keyword evidence="3" id="KW-0808">Transferase</keyword>
<dbReference type="Gene3D" id="1.10.510.10">
    <property type="entry name" value="Transferase(Phosphotransferase) domain 1"/>
    <property type="match status" value="1"/>
</dbReference>
<dbReference type="GO" id="GO:0004674">
    <property type="term" value="F:protein serine/threonine kinase activity"/>
    <property type="evidence" value="ECO:0007669"/>
    <property type="project" value="TreeGrafter"/>
</dbReference>
<dbReference type="Proteomes" id="UP000217199">
    <property type="component" value="Unassembled WGS sequence"/>
</dbReference>